<sequence>MSLLVTGSIATDHLMSFPGKFADSLVVDQLDKIALSFLVDDLEVRRGGCAANIAFGLGNLGLRPVLVGAVGEDFVDYRSWLVRHNVDCDSVHVSQSRHTARFVCTNDSTMAQIASFYAGAMSEARDIELTPIVDRVGGATYVLIGPNDPEGMLRHTDECRKRGYPFIADPSQQLAFGDGEMIKELIDGAAILFSNEYESALIQKKTGWTPEEVLSRVGTQVVTLGAAGVRVERQGEEPILVAAVPEIEKVEPTGVGDAFRAGFLAALEWDLSLERAAQLGCLLAVYVVEKVGTQEYTLHQQQFVQRFADAYGDEAAAEIAAHVRTPRP</sequence>
<dbReference type="InterPro" id="IPR002173">
    <property type="entry name" value="Carboh/pur_kinase_PfkB_CS"/>
</dbReference>
<gene>
    <name evidence="4" type="ORF">KRR39_12295</name>
</gene>
<organism evidence="4 5">
    <name type="scientific">Nocardioides panacis</name>
    <dbReference type="NCBI Taxonomy" id="2849501"/>
    <lineage>
        <taxon>Bacteria</taxon>
        <taxon>Bacillati</taxon>
        <taxon>Actinomycetota</taxon>
        <taxon>Actinomycetes</taxon>
        <taxon>Propionibacteriales</taxon>
        <taxon>Nocardioidaceae</taxon>
        <taxon>Nocardioides</taxon>
    </lineage>
</organism>
<dbReference type="AlphaFoldDB" id="A0A975SV43"/>
<dbReference type="RefSeq" id="WP_216937277.1">
    <property type="nucleotide sequence ID" value="NZ_CP077062.1"/>
</dbReference>
<dbReference type="InterPro" id="IPR011611">
    <property type="entry name" value="PfkB_dom"/>
</dbReference>
<dbReference type="InterPro" id="IPR050306">
    <property type="entry name" value="PfkB_Carbo_kinase"/>
</dbReference>
<name>A0A975SV43_9ACTN</name>
<dbReference type="EMBL" id="CP077062">
    <property type="protein sequence ID" value="QWZ06388.1"/>
    <property type="molecule type" value="Genomic_DNA"/>
</dbReference>
<keyword evidence="5" id="KW-1185">Reference proteome</keyword>
<accession>A0A975SV43</accession>
<dbReference type="CDD" id="cd01942">
    <property type="entry name" value="ribokinase_group_A"/>
    <property type="match status" value="1"/>
</dbReference>
<evidence type="ECO:0000256" key="1">
    <source>
        <dbReference type="ARBA" id="ARBA00022679"/>
    </source>
</evidence>
<dbReference type="KEGG" id="nps:KRR39_12295"/>
<reference evidence="4" key="1">
    <citation type="submission" date="2021-06" db="EMBL/GenBank/DDBJ databases">
        <title>Complete genome sequence of Nocardioides sp. G188.</title>
        <authorList>
            <person name="Im W.-T."/>
        </authorList>
    </citation>
    <scope>NUCLEOTIDE SEQUENCE</scope>
    <source>
        <strain evidence="4">G188</strain>
    </source>
</reference>
<evidence type="ECO:0000313" key="4">
    <source>
        <dbReference type="EMBL" id="QWZ06388.1"/>
    </source>
</evidence>
<evidence type="ECO:0000313" key="5">
    <source>
        <dbReference type="Proteomes" id="UP000683575"/>
    </source>
</evidence>
<dbReference type="Proteomes" id="UP000683575">
    <property type="component" value="Chromosome"/>
</dbReference>
<evidence type="ECO:0000259" key="3">
    <source>
        <dbReference type="Pfam" id="PF00294"/>
    </source>
</evidence>
<proteinExistence type="predicted"/>
<dbReference type="PANTHER" id="PTHR43085">
    <property type="entry name" value="HEXOKINASE FAMILY MEMBER"/>
    <property type="match status" value="1"/>
</dbReference>
<evidence type="ECO:0000256" key="2">
    <source>
        <dbReference type="ARBA" id="ARBA00022777"/>
    </source>
</evidence>
<keyword evidence="1" id="KW-0808">Transferase</keyword>
<dbReference type="PANTHER" id="PTHR43085:SF46">
    <property type="entry name" value="ADENOSINE KINASE"/>
    <property type="match status" value="1"/>
</dbReference>
<dbReference type="GO" id="GO:0016301">
    <property type="term" value="F:kinase activity"/>
    <property type="evidence" value="ECO:0007669"/>
    <property type="project" value="UniProtKB-KW"/>
</dbReference>
<feature type="domain" description="Carbohydrate kinase PfkB" evidence="3">
    <location>
        <begin position="35"/>
        <end position="295"/>
    </location>
</feature>
<dbReference type="Pfam" id="PF00294">
    <property type="entry name" value="PfkB"/>
    <property type="match status" value="1"/>
</dbReference>
<protein>
    <submittedName>
        <fullName evidence="4">Carbohydrate kinase family protein</fullName>
    </submittedName>
</protein>
<dbReference type="PROSITE" id="PS00583">
    <property type="entry name" value="PFKB_KINASES_1"/>
    <property type="match status" value="1"/>
</dbReference>
<keyword evidence="2 4" id="KW-0418">Kinase</keyword>